<sequence>MAAVSDKQEGLSEVPSLGPYHTPVEKESLEENVDVIESAEGGVDDHVTLKTWLVILMLAWSYGASYWPVTSLSTIQTHIATVLGQPSQAVWFISVYNIAITSTFMVSGSNSDLFGRRYFIIGGNVLMVVGTIVIGSAQNLSAVIAGMALSGIGGANCSLAVFAIPELLPNKWRHIGVAIADTSIMFDVIMGPSVTRFVTTSRTTWRWVFYANAITNATTGVLLFLFYYPPKHPRGIPWARALKEVDYMGGLLFAAATATILCGIAYASFLPSSDPHVVAMLVCGFAAMIAFALWETFAPLKQPLAPTRLFTHNRGQTLSVPFFVAALVTVYYLAINIIWGTMVSIFFARSTSDGAKLSLVQGFGFMAGAAGSAYLGGILKRWRTMMFASSAVATIFGGLLALSRPDTRGLSIAFTFLNSMGYGWAQIMSITFCQFGADQVELGISGGLAGVARYGGGAIAGTVFTTILSNGVSSNLYRVTDAATSAGATESVAGNILATIALGKDRVLSIPGVTLSMYEAAYGAYLKAYELGLRTTCLASIAFGLAACIGCLFLEDISGKMTPKIEVFLENDVNARKNKYH</sequence>
<dbReference type="PROSITE" id="PS50850">
    <property type="entry name" value="MFS"/>
    <property type="match status" value="1"/>
</dbReference>
<dbReference type="PANTHER" id="PTHR23501:SF195">
    <property type="entry name" value="PEP5"/>
    <property type="match status" value="1"/>
</dbReference>
<feature type="transmembrane region" description="Helical" evidence="7">
    <location>
        <begin position="409"/>
        <end position="425"/>
    </location>
</feature>
<evidence type="ECO:0000256" key="7">
    <source>
        <dbReference type="SAM" id="Phobius"/>
    </source>
</evidence>
<keyword evidence="3 7" id="KW-0812">Transmembrane</keyword>
<accession>A0AA38Y0Z5</accession>
<feature type="compositionally biased region" description="Basic and acidic residues" evidence="6">
    <location>
        <begin position="1"/>
        <end position="10"/>
    </location>
</feature>
<feature type="transmembrane region" description="Helical" evidence="7">
    <location>
        <begin position="89"/>
        <end position="106"/>
    </location>
</feature>
<evidence type="ECO:0000256" key="4">
    <source>
        <dbReference type="ARBA" id="ARBA00022989"/>
    </source>
</evidence>
<evidence type="ECO:0000256" key="5">
    <source>
        <dbReference type="ARBA" id="ARBA00023136"/>
    </source>
</evidence>
<dbReference type="PANTHER" id="PTHR23501">
    <property type="entry name" value="MAJOR FACILITATOR SUPERFAMILY"/>
    <property type="match status" value="1"/>
</dbReference>
<keyword evidence="5 7" id="KW-0472">Membrane</keyword>
<dbReference type="Gene3D" id="1.20.1250.20">
    <property type="entry name" value="MFS general substrate transporter like domains"/>
    <property type="match status" value="1"/>
</dbReference>
<dbReference type="Pfam" id="PF06609">
    <property type="entry name" value="TRI12"/>
    <property type="match status" value="1"/>
</dbReference>
<feature type="domain" description="Major facilitator superfamily (MFS) profile" evidence="8">
    <location>
        <begin position="47"/>
        <end position="506"/>
    </location>
</feature>
<feature type="transmembrane region" description="Helical" evidence="7">
    <location>
        <begin position="318"/>
        <end position="339"/>
    </location>
</feature>
<feature type="transmembrane region" description="Helical" evidence="7">
    <location>
        <begin position="531"/>
        <end position="554"/>
    </location>
</feature>
<evidence type="ECO:0000313" key="10">
    <source>
        <dbReference type="Proteomes" id="UP001172681"/>
    </source>
</evidence>
<evidence type="ECO:0000313" key="9">
    <source>
        <dbReference type="EMBL" id="KAJ9632554.1"/>
    </source>
</evidence>
<comment type="caution">
    <text evidence="9">The sequence shown here is derived from an EMBL/GenBank/DDBJ whole genome shotgun (WGS) entry which is preliminary data.</text>
</comment>
<dbReference type="AlphaFoldDB" id="A0AA38Y0Z5"/>
<dbReference type="InterPro" id="IPR010573">
    <property type="entry name" value="MFS_Str1/Tri12-like"/>
</dbReference>
<evidence type="ECO:0000256" key="2">
    <source>
        <dbReference type="ARBA" id="ARBA00022448"/>
    </source>
</evidence>
<feature type="region of interest" description="Disordered" evidence="6">
    <location>
        <begin position="1"/>
        <end position="22"/>
    </location>
</feature>
<dbReference type="SUPFAM" id="SSF103473">
    <property type="entry name" value="MFS general substrate transporter"/>
    <property type="match status" value="1"/>
</dbReference>
<feature type="transmembrane region" description="Helical" evidence="7">
    <location>
        <begin position="143"/>
        <end position="163"/>
    </location>
</feature>
<comment type="subcellular location">
    <subcellularLocation>
        <location evidence="1">Membrane</location>
        <topology evidence="1">Multi-pass membrane protein</topology>
    </subcellularLocation>
</comment>
<dbReference type="GO" id="GO:0022857">
    <property type="term" value="F:transmembrane transporter activity"/>
    <property type="evidence" value="ECO:0007669"/>
    <property type="project" value="InterPro"/>
</dbReference>
<feature type="transmembrane region" description="Helical" evidence="7">
    <location>
        <begin position="207"/>
        <end position="228"/>
    </location>
</feature>
<proteinExistence type="predicted"/>
<feature type="transmembrane region" description="Helical" evidence="7">
    <location>
        <begin position="118"/>
        <end position="137"/>
    </location>
</feature>
<feature type="transmembrane region" description="Helical" evidence="7">
    <location>
        <begin position="359"/>
        <end position="379"/>
    </location>
</feature>
<dbReference type="InterPro" id="IPR020846">
    <property type="entry name" value="MFS_dom"/>
</dbReference>
<feature type="transmembrane region" description="Helical" evidence="7">
    <location>
        <begin position="386"/>
        <end position="403"/>
    </location>
</feature>
<evidence type="ECO:0000256" key="3">
    <source>
        <dbReference type="ARBA" id="ARBA00022692"/>
    </source>
</evidence>
<name>A0AA38Y0Z5_9EURO</name>
<keyword evidence="10" id="KW-1185">Reference proteome</keyword>
<organism evidence="9 10">
    <name type="scientific">Knufia peltigerae</name>
    <dbReference type="NCBI Taxonomy" id="1002370"/>
    <lineage>
        <taxon>Eukaryota</taxon>
        <taxon>Fungi</taxon>
        <taxon>Dikarya</taxon>
        <taxon>Ascomycota</taxon>
        <taxon>Pezizomycotina</taxon>
        <taxon>Eurotiomycetes</taxon>
        <taxon>Chaetothyriomycetidae</taxon>
        <taxon>Chaetothyriales</taxon>
        <taxon>Trichomeriaceae</taxon>
        <taxon>Knufia</taxon>
    </lineage>
</organism>
<protein>
    <recommendedName>
        <fullName evidence="8">Major facilitator superfamily (MFS) profile domain-containing protein</fullName>
    </recommendedName>
</protein>
<feature type="transmembrane region" description="Helical" evidence="7">
    <location>
        <begin position="51"/>
        <end position="69"/>
    </location>
</feature>
<keyword evidence="2" id="KW-0813">Transport</keyword>
<dbReference type="Proteomes" id="UP001172681">
    <property type="component" value="Unassembled WGS sequence"/>
</dbReference>
<dbReference type="GO" id="GO:0005886">
    <property type="term" value="C:plasma membrane"/>
    <property type="evidence" value="ECO:0007669"/>
    <property type="project" value="TreeGrafter"/>
</dbReference>
<feature type="transmembrane region" description="Helical" evidence="7">
    <location>
        <begin position="249"/>
        <end position="270"/>
    </location>
</feature>
<evidence type="ECO:0000259" key="8">
    <source>
        <dbReference type="PROSITE" id="PS50850"/>
    </source>
</evidence>
<dbReference type="InterPro" id="IPR036259">
    <property type="entry name" value="MFS_trans_sf"/>
</dbReference>
<gene>
    <name evidence="9" type="ORF">H2204_007858</name>
</gene>
<feature type="transmembrane region" description="Helical" evidence="7">
    <location>
        <begin position="276"/>
        <end position="297"/>
    </location>
</feature>
<reference evidence="9" key="1">
    <citation type="submission" date="2022-10" db="EMBL/GenBank/DDBJ databases">
        <title>Culturing micro-colonial fungi from biological soil crusts in the Mojave desert and describing Neophaeococcomyces mojavensis, and introducing the new genera and species Taxawa tesnikishii.</title>
        <authorList>
            <person name="Kurbessoian T."/>
            <person name="Stajich J.E."/>
        </authorList>
    </citation>
    <scope>NUCLEOTIDE SEQUENCE</scope>
    <source>
        <strain evidence="9">TK_35</strain>
    </source>
</reference>
<evidence type="ECO:0000256" key="6">
    <source>
        <dbReference type="SAM" id="MobiDB-lite"/>
    </source>
</evidence>
<keyword evidence="4 7" id="KW-1133">Transmembrane helix</keyword>
<dbReference type="EMBL" id="JAPDRN010000055">
    <property type="protein sequence ID" value="KAJ9632554.1"/>
    <property type="molecule type" value="Genomic_DNA"/>
</dbReference>
<evidence type="ECO:0000256" key="1">
    <source>
        <dbReference type="ARBA" id="ARBA00004141"/>
    </source>
</evidence>